<dbReference type="InterPro" id="IPR052514">
    <property type="entry name" value="SAM-dependent_MTase"/>
</dbReference>
<keyword evidence="2" id="KW-0489">Methyltransferase</keyword>
<evidence type="ECO:0000313" key="2">
    <source>
        <dbReference type="EMBL" id="QWG09806.1"/>
    </source>
</evidence>
<keyword evidence="3" id="KW-1185">Reference proteome</keyword>
<dbReference type="Proteomes" id="UP000682802">
    <property type="component" value="Chromosome 2"/>
</dbReference>
<name>A0ABX8H1U3_9BACT</name>
<dbReference type="Gene3D" id="3.40.50.150">
    <property type="entry name" value="Vaccinia Virus protein VP39"/>
    <property type="match status" value="1"/>
</dbReference>
<feature type="domain" description="Methyltransferase FkbM" evidence="1">
    <location>
        <begin position="61"/>
        <end position="221"/>
    </location>
</feature>
<protein>
    <submittedName>
        <fullName evidence="2">FkbM family methyltransferase</fullName>
    </submittedName>
</protein>
<dbReference type="PANTHER" id="PTHR34203">
    <property type="entry name" value="METHYLTRANSFERASE, FKBM FAMILY PROTEIN"/>
    <property type="match status" value="1"/>
</dbReference>
<proteinExistence type="predicted"/>
<accession>A0ABX8H1U3</accession>
<dbReference type="PANTHER" id="PTHR34203:SF15">
    <property type="entry name" value="SLL1173 PROTEIN"/>
    <property type="match status" value="1"/>
</dbReference>
<gene>
    <name evidence="2" type="ORF">KM029_19185</name>
</gene>
<dbReference type="NCBIfam" id="TIGR01444">
    <property type="entry name" value="fkbM_fam"/>
    <property type="match status" value="1"/>
</dbReference>
<dbReference type="InterPro" id="IPR029063">
    <property type="entry name" value="SAM-dependent_MTases_sf"/>
</dbReference>
<sequence>MLFEKKIKKLIFLILPLKLYFLVLRRSFSICYKLNLLKKNSIYNYHYLVKKIINKGDVCIDIGANLGYYSSILSDSVGAIGKVHAVEPIKPIFEVLKTSTKRRKNIIYHNFALGDKNDKIKIYNTSLAQSSFLKSGSNFISEKEIKSDTLNISFDAEIRNGHEVFSDLKKVDFIKCDVEGYEDVVLKNLRGIINKFKPILLVESYGETREKVYKILKELDYAIFFAENNKLIQDEEIKSQKTRNQDILFIHKNQLDNYMQLIS</sequence>
<dbReference type="SUPFAM" id="SSF53335">
    <property type="entry name" value="S-adenosyl-L-methionine-dependent methyltransferases"/>
    <property type="match status" value="1"/>
</dbReference>
<dbReference type="Pfam" id="PF05050">
    <property type="entry name" value="Methyltransf_21"/>
    <property type="match status" value="1"/>
</dbReference>
<evidence type="ECO:0000259" key="1">
    <source>
        <dbReference type="Pfam" id="PF05050"/>
    </source>
</evidence>
<keyword evidence="2" id="KW-0808">Transferase</keyword>
<dbReference type="EMBL" id="CP076129">
    <property type="protein sequence ID" value="QWG09806.1"/>
    <property type="molecule type" value="Genomic_DNA"/>
</dbReference>
<dbReference type="GO" id="GO:0032259">
    <property type="term" value="P:methylation"/>
    <property type="evidence" value="ECO:0007669"/>
    <property type="project" value="UniProtKB-KW"/>
</dbReference>
<organism evidence="2 3">
    <name type="scientific">Flammeovirga kamogawensis</name>
    <dbReference type="NCBI Taxonomy" id="373891"/>
    <lineage>
        <taxon>Bacteria</taxon>
        <taxon>Pseudomonadati</taxon>
        <taxon>Bacteroidota</taxon>
        <taxon>Cytophagia</taxon>
        <taxon>Cytophagales</taxon>
        <taxon>Flammeovirgaceae</taxon>
        <taxon>Flammeovirga</taxon>
    </lineage>
</organism>
<dbReference type="RefSeq" id="WP_144076470.1">
    <property type="nucleotide sequence ID" value="NZ_CP076129.1"/>
</dbReference>
<dbReference type="GO" id="GO:0008168">
    <property type="term" value="F:methyltransferase activity"/>
    <property type="evidence" value="ECO:0007669"/>
    <property type="project" value="UniProtKB-KW"/>
</dbReference>
<evidence type="ECO:0000313" key="3">
    <source>
        <dbReference type="Proteomes" id="UP000682802"/>
    </source>
</evidence>
<dbReference type="InterPro" id="IPR006342">
    <property type="entry name" value="FkbM_mtfrase"/>
</dbReference>
<reference evidence="2 3" key="1">
    <citation type="submission" date="2021-05" db="EMBL/GenBank/DDBJ databases">
        <title>Comparative genomic studies on the polysaccharide-degrading batcterial strains of the Flammeovirga genus.</title>
        <authorList>
            <person name="Zewei F."/>
            <person name="Zheng Z."/>
            <person name="Yu L."/>
            <person name="Ruyue G."/>
            <person name="Yanhong M."/>
            <person name="Yuanyuan C."/>
            <person name="Jingyan G."/>
            <person name="Wenjun H."/>
        </authorList>
    </citation>
    <scope>NUCLEOTIDE SEQUENCE [LARGE SCALE GENOMIC DNA]</scope>
    <source>
        <strain evidence="2 3">YS10</strain>
    </source>
</reference>